<dbReference type="InterPro" id="IPR001789">
    <property type="entry name" value="Sig_transdc_resp-reg_receiver"/>
</dbReference>
<keyword evidence="5" id="KW-1185">Reference proteome</keyword>
<dbReference type="InterPro" id="IPR007492">
    <property type="entry name" value="LytTR_DNA-bd_dom"/>
</dbReference>
<dbReference type="PROSITE" id="PS50110">
    <property type="entry name" value="RESPONSE_REGULATORY"/>
    <property type="match status" value="1"/>
</dbReference>
<evidence type="ECO:0000259" key="2">
    <source>
        <dbReference type="PROSITE" id="PS50110"/>
    </source>
</evidence>
<feature type="modified residue" description="4-aspartylphosphate" evidence="1">
    <location>
        <position position="53"/>
    </location>
</feature>
<reference evidence="5" key="1">
    <citation type="journal article" date="2019" name="Int. J. Syst. Evol. Microbiol.">
        <title>The Global Catalogue of Microorganisms (GCM) 10K type strain sequencing project: providing services to taxonomists for standard genome sequencing and annotation.</title>
        <authorList>
            <consortium name="The Broad Institute Genomics Platform"/>
            <consortium name="The Broad Institute Genome Sequencing Center for Infectious Disease"/>
            <person name="Wu L."/>
            <person name="Ma J."/>
        </authorList>
    </citation>
    <scope>NUCLEOTIDE SEQUENCE [LARGE SCALE GENOMIC DNA]</scope>
    <source>
        <strain evidence="5">JCM 17225</strain>
    </source>
</reference>
<comment type="caution">
    <text evidence="4">The sequence shown here is derived from an EMBL/GenBank/DDBJ whole genome shotgun (WGS) entry which is preliminary data.</text>
</comment>
<sequence>MANILIVEDELLIAEEIRRVLIRLGHRPLEPVDNSEDAMQALAEHPVELVLMDINIAGDCDGIATALLVRRHYALPVVFLTAQSDTPTLKRASIAQPYGYITKPFTEVSLKVQLELALLKAYELPPPRLMVADAAVLPQPAAPTDFASPAIFVRKGPKWVKVLYADILYFVSDQNYVRLHTATEKHTFDCTLKDLQPTLPPYFIRTHRSYLVNLHHVSAYEEGYVQLGKAGGEAVPVSRTYKDELKSRVNLMG</sequence>
<dbReference type="PANTHER" id="PTHR37299">
    <property type="entry name" value="TRANSCRIPTIONAL REGULATOR-RELATED"/>
    <property type="match status" value="1"/>
</dbReference>
<feature type="domain" description="HTH LytTR-type" evidence="3">
    <location>
        <begin position="151"/>
        <end position="251"/>
    </location>
</feature>
<accession>A0ABP7UCL0</accession>
<protein>
    <recommendedName>
        <fullName evidence="6">DNA-binding response regulator</fullName>
    </recommendedName>
</protein>
<dbReference type="Proteomes" id="UP001501469">
    <property type="component" value="Unassembled WGS sequence"/>
</dbReference>
<evidence type="ECO:0008006" key="6">
    <source>
        <dbReference type="Google" id="ProtNLM"/>
    </source>
</evidence>
<feature type="domain" description="Response regulatory" evidence="2">
    <location>
        <begin position="3"/>
        <end position="118"/>
    </location>
</feature>
<name>A0ABP7UCL0_9BACT</name>
<gene>
    <name evidence="4" type="ORF">GCM10022409_27990</name>
</gene>
<dbReference type="Pfam" id="PF00072">
    <property type="entry name" value="Response_reg"/>
    <property type="match status" value="1"/>
</dbReference>
<evidence type="ECO:0000259" key="3">
    <source>
        <dbReference type="PROSITE" id="PS50930"/>
    </source>
</evidence>
<dbReference type="PANTHER" id="PTHR37299:SF1">
    <property type="entry name" value="STAGE 0 SPORULATION PROTEIN A HOMOLOG"/>
    <property type="match status" value="1"/>
</dbReference>
<evidence type="ECO:0000313" key="4">
    <source>
        <dbReference type="EMBL" id="GAA4040478.1"/>
    </source>
</evidence>
<dbReference type="Pfam" id="PF04397">
    <property type="entry name" value="LytTR"/>
    <property type="match status" value="1"/>
</dbReference>
<proteinExistence type="predicted"/>
<dbReference type="InterPro" id="IPR011006">
    <property type="entry name" value="CheY-like_superfamily"/>
</dbReference>
<dbReference type="Gene3D" id="3.40.50.2300">
    <property type="match status" value="1"/>
</dbReference>
<dbReference type="Gene3D" id="2.40.50.1020">
    <property type="entry name" value="LytTr DNA-binding domain"/>
    <property type="match status" value="1"/>
</dbReference>
<keyword evidence="1" id="KW-0597">Phosphoprotein</keyword>
<dbReference type="CDD" id="cd17534">
    <property type="entry name" value="REC_DC-like"/>
    <property type="match status" value="1"/>
</dbReference>
<dbReference type="SUPFAM" id="SSF52172">
    <property type="entry name" value="CheY-like"/>
    <property type="match status" value="1"/>
</dbReference>
<dbReference type="SMART" id="SM00448">
    <property type="entry name" value="REC"/>
    <property type="match status" value="1"/>
</dbReference>
<evidence type="ECO:0000256" key="1">
    <source>
        <dbReference type="PROSITE-ProRule" id="PRU00169"/>
    </source>
</evidence>
<dbReference type="PROSITE" id="PS50930">
    <property type="entry name" value="HTH_LYTTR"/>
    <property type="match status" value="1"/>
</dbReference>
<organism evidence="4 5">
    <name type="scientific">Hymenobacter glaciei</name>
    <dbReference type="NCBI Taxonomy" id="877209"/>
    <lineage>
        <taxon>Bacteria</taxon>
        <taxon>Pseudomonadati</taxon>
        <taxon>Bacteroidota</taxon>
        <taxon>Cytophagia</taxon>
        <taxon>Cytophagales</taxon>
        <taxon>Hymenobacteraceae</taxon>
        <taxon>Hymenobacter</taxon>
    </lineage>
</organism>
<dbReference type="EMBL" id="BAABDK010000021">
    <property type="protein sequence ID" value="GAA4040478.1"/>
    <property type="molecule type" value="Genomic_DNA"/>
</dbReference>
<evidence type="ECO:0000313" key="5">
    <source>
        <dbReference type="Proteomes" id="UP001501469"/>
    </source>
</evidence>
<dbReference type="InterPro" id="IPR046947">
    <property type="entry name" value="LytR-like"/>
</dbReference>
<dbReference type="RefSeq" id="WP_345055628.1">
    <property type="nucleotide sequence ID" value="NZ_BAABDK010000021.1"/>
</dbReference>
<dbReference type="SMART" id="SM00850">
    <property type="entry name" value="LytTR"/>
    <property type="match status" value="1"/>
</dbReference>